<accession>A0A9K3JDK3</accession>
<sequence length="53" mass="6381">MDRAMRWMHQYNLELLKINHMVLPGFHLSLLVLERLPHTILVIIVQKIIFTPF</sequence>
<evidence type="ECO:0000313" key="2">
    <source>
        <dbReference type="Proteomes" id="UP000215914"/>
    </source>
</evidence>
<dbReference type="AlphaFoldDB" id="A0A9K3JDK3"/>
<reference evidence="1" key="1">
    <citation type="journal article" date="2017" name="Nature">
        <title>The sunflower genome provides insights into oil metabolism, flowering and Asterid evolution.</title>
        <authorList>
            <person name="Badouin H."/>
            <person name="Gouzy J."/>
            <person name="Grassa C.J."/>
            <person name="Murat F."/>
            <person name="Staton S.E."/>
            <person name="Cottret L."/>
            <person name="Lelandais-Briere C."/>
            <person name="Owens G.L."/>
            <person name="Carrere S."/>
            <person name="Mayjonade B."/>
            <person name="Legrand L."/>
            <person name="Gill N."/>
            <person name="Kane N.C."/>
            <person name="Bowers J.E."/>
            <person name="Hubner S."/>
            <person name="Bellec A."/>
            <person name="Berard A."/>
            <person name="Berges H."/>
            <person name="Blanchet N."/>
            <person name="Boniface M.C."/>
            <person name="Brunel D."/>
            <person name="Catrice O."/>
            <person name="Chaidir N."/>
            <person name="Claudel C."/>
            <person name="Donnadieu C."/>
            <person name="Faraut T."/>
            <person name="Fievet G."/>
            <person name="Helmstetter N."/>
            <person name="King M."/>
            <person name="Knapp S.J."/>
            <person name="Lai Z."/>
            <person name="Le Paslier M.C."/>
            <person name="Lippi Y."/>
            <person name="Lorenzon L."/>
            <person name="Mandel J.R."/>
            <person name="Marage G."/>
            <person name="Marchand G."/>
            <person name="Marquand E."/>
            <person name="Bret-Mestries E."/>
            <person name="Morien E."/>
            <person name="Nambeesan S."/>
            <person name="Nguyen T."/>
            <person name="Pegot-Espagnet P."/>
            <person name="Pouilly N."/>
            <person name="Raftis F."/>
            <person name="Sallet E."/>
            <person name="Schiex T."/>
            <person name="Thomas J."/>
            <person name="Vandecasteele C."/>
            <person name="Vares D."/>
            <person name="Vear F."/>
            <person name="Vautrin S."/>
            <person name="Crespi M."/>
            <person name="Mangin B."/>
            <person name="Burke J.M."/>
            <person name="Salse J."/>
            <person name="Munos S."/>
            <person name="Vincourt P."/>
            <person name="Rieseberg L.H."/>
            <person name="Langlade N.B."/>
        </authorList>
    </citation>
    <scope>NUCLEOTIDE SEQUENCE</scope>
    <source>
        <tissue evidence="1">Leaves</tissue>
    </source>
</reference>
<organism evidence="1 2">
    <name type="scientific">Helianthus annuus</name>
    <name type="common">Common sunflower</name>
    <dbReference type="NCBI Taxonomy" id="4232"/>
    <lineage>
        <taxon>Eukaryota</taxon>
        <taxon>Viridiplantae</taxon>
        <taxon>Streptophyta</taxon>
        <taxon>Embryophyta</taxon>
        <taxon>Tracheophyta</taxon>
        <taxon>Spermatophyta</taxon>
        <taxon>Magnoliopsida</taxon>
        <taxon>eudicotyledons</taxon>
        <taxon>Gunneridae</taxon>
        <taxon>Pentapetalae</taxon>
        <taxon>asterids</taxon>
        <taxon>campanulids</taxon>
        <taxon>Asterales</taxon>
        <taxon>Asteraceae</taxon>
        <taxon>Asteroideae</taxon>
        <taxon>Heliantheae alliance</taxon>
        <taxon>Heliantheae</taxon>
        <taxon>Helianthus</taxon>
    </lineage>
</organism>
<evidence type="ECO:0000313" key="1">
    <source>
        <dbReference type="EMBL" id="KAF5813478.1"/>
    </source>
</evidence>
<proteinExistence type="predicted"/>
<dbReference type="Gramene" id="mRNA:HanXRQr2_Chr03g0098921">
    <property type="protein sequence ID" value="CDS:HanXRQr2_Chr03g0098921.1"/>
    <property type="gene ID" value="HanXRQr2_Chr03g0098921"/>
</dbReference>
<protein>
    <submittedName>
        <fullName evidence="1">Uncharacterized protein</fullName>
    </submittedName>
</protein>
<name>A0A9K3JDK3_HELAN</name>
<gene>
    <name evidence="1" type="ORF">HanXRQr2_Chr03g0098921</name>
</gene>
<dbReference type="EMBL" id="MNCJ02000318">
    <property type="protein sequence ID" value="KAF5813478.1"/>
    <property type="molecule type" value="Genomic_DNA"/>
</dbReference>
<reference evidence="1" key="2">
    <citation type="submission" date="2020-06" db="EMBL/GenBank/DDBJ databases">
        <title>Helianthus annuus Genome sequencing and assembly Release 2.</title>
        <authorList>
            <person name="Gouzy J."/>
            <person name="Langlade N."/>
            <person name="Munos S."/>
        </authorList>
    </citation>
    <scope>NUCLEOTIDE SEQUENCE</scope>
    <source>
        <tissue evidence="1">Leaves</tissue>
    </source>
</reference>
<comment type="caution">
    <text evidence="1">The sequence shown here is derived from an EMBL/GenBank/DDBJ whole genome shotgun (WGS) entry which is preliminary data.</text>
</comment>
<dbReference type="Proteomes" id="UP000215914">
    <property type="component" value="Unassembled WGS sequence"/>
</dbReference>
<keyword evidence="2" id="KW-1185">Reference proteome</keyword>